<accession>A0AAN7SUQ3</accession>
<dbReference type="SUPFAM" id="SSF53474">
    <property type="entry name" value="alpha/beta-Hydrolases"/>
    <property type="match status" value="1"/>
</dbReference>
<dbReference type="Pfam" id="PF00561">
    <property type="entry name" value="Abhydrolase_1"/>
    <property type="match status" value="1"/>
</dbReference>
<proteinExistence type="inferred from homology"/>
<dbReference type="AlphaFoldDB" id="A0AAN7SUQ3"/>
<comment type="caution">
    <text evidence="3">The sequence shown here is derived from an EMBL/GenBank/DDBJ whole genome shotgun (WGS) entry which is preliminary data.</text>
</comment>
<dbReference type="GO" id="GO:0016747">
    <property type="term" value="F:acyltransferase activity, transferring groups other than amino-acyl groups"/>
    <property type="evidence" value="ECO:0007669"/>
    <property type="project" value="InterPro"/>
</dbReference>
<comment type="similarity">
    <text evidence="1">Belongs to the AB hydrolase superfamily. MetX family.</text>
</comment>
<protein>
    <recommendedName>
        <fullName evidence="2">AB hydrolase-1 domain-containing protein</fullName>
    </recommendedName>
</protein>
<evidence type="ECO:0000256" key="1">
    <source>
        <dbReference type="ARBA" id="ARBA00006886"/>
    </source>
</evidence>
<dbReference type="PANTHER" id="PTHR32268:SF15">
    <property type="entry name" value="HOMOSERINE ACETYLTRANSFERASE FAMILY PROTEIN (AFU_ORTHOLOGUE AFUA_1G15350)"/>
    <property type="match status" value="1"/>
</dbReference>
<evidence type="ECO:0000259" key="2">
    <source>
        <dbReference type="Pfam" id="PF00561"/>
    </source>
</evidence>
<dbReference type="Proteomes" id="UP001309876">
    <property type="component" value="Unassembled WGS sequence"/>
</dbReference>
<sequence>MAPPEPPAYDPTGIEYHTIPSFTFASGTTLHDLRIAYRSHNSSSSHGTVLIPTCFSGHINTTLTFNQNENAALAAYHVVVVAMLSNGESSSPSNKAFFPAPGELHYEDQIHAQYDLLTKGLGVKQLEAVIGFSMGGQQAYHWAVMYPEYVKRVVCICTSARTSPHNYAFLEGPIAAMTSSIDYIAWKQIKQRIAQGDDVGANLKEVRPKKGLAAWARAYAAWLTSAKWFRDKEWSKIGCNGVEEYMQARELGYARWDADDLVTKARMWQMANIGKTKKREVTQLGCLVDHLDDEAYKQALRSIKAKVLLMPCRTDQYFPPEDSEVEMKSLEHGTLAVIESSWGHTAGGGANPEDAKFMNTKIAEHMRR</sequence>
<name>A0AAN7SUQ3_9EURO</name>
<reference evidence="3 4" key="1">
    <citation type="submission" date="2023-08" db="EMBL/GenBank/DDBJ databases">
        <title>Black Yeasts Isolated from many extreme environments.</title>
        <authorList>
            <person name="Coleine C."/>
            <person name="Stajich J.E."/>
            <person name="Selbmann L."/>
        </authorList>
    </citation>
    <scope>NUCLEOTIDE SEQUENCE [LARGE SCALE GENOMIC DNA]</scope>
    <source>
        <strain evidence="3 4">CCFEE 5910</strain>
    </source>
</reference>
<dbReference type="InterPro" id="IPR000073">
    <property type="entry name" value="AB_hydrolase_1"/>
</dbReference>
<evidence type="ECO:0000313" key="4">
    <source>
        <dbReference type="Proteomes" id="UP001309876"/>
    </source>
</evidence>
<dbReference type="InterPro" id="IPR008220">
    <property type="entry name" value="HAT_MetX-like"/>
</dbReference>
<feature type="domain" description="AB hydrolase-1" evidence="2">
    <location>
        <begin position="49"/>
        <end position="165"/>
    </location>
</feature>
<dbReference type="PANTHER" id="PTHR32268">
    <property type="entry name" value="HOMOSERINE O-ACETYLTRANSFERASE"/>
    <property type="match status" value="1"/>
</dbReference>
<evidence type="ECO:0000313" key="3">
    <source>
        <dbReference type="EMBL" id="KAK5082094.1"/>
    </source>
</evidence>
<dbReference type="EMBL" id="JAVRRJ010000008">
    <property type="protein sequence ID" value="KAK5082094.1"/>
    <property type="molecule type" value="Genomic_DNA"/>
</dbReference>
<gene>
    <name evidence="3" type="ORF">LTR05_007236</name>
</gene>
<dbReference type="InterPro" id="IPR029058">
    <property type="entry name" value="AB_hydrolase_fold"/>
</dbReference>
<dbReference type="Gene3D" id="3.40.50.1820">
    <property type="entry name" value="alpha/beta hydrolase"/>
    <property type="match status" value="1"/>
</dbReference>
<organism evidence="3 4">
    <name type="scientific">Lithohypha guttulata</name>
    <dbReference type="NCBI Taxonomy" id="1690604"/>
    <lineage>
        <taxon>Eukaryota</taxon>
        <taxon>Fungi</taxon>
        <taxon>Dikarya</taxon>
        <taxon>Ascomycota</taxon>
        <taxon>Pezizomycotina</taxon>
        <taxon>Eurotiomycetes</taxon>
        <taxon>Chaetothyriomycetidae</taxon>
        <taxon>Chaetothyriales</taxon>
        <taxon>Trichomeriaceae</taxon>
        <taxon>Lithohypha</taxon>
    </lineage>
</organism>
<keyword evidence="4" id="KW-1185">Reference proteome</keyword>